<dbReference type="GO" id="GO:0004523">
    <property type="term" value="F:RNA-DNA hybrid ribonuclease activity"/>
    <property type="evidence" value="ECO:0007669"/>
    <property type="project" value="InterPro"/>
</dbReference>
<reference evidence="2" key="1">
    <citation type="submission" date="2018-05" db="EMBL/GenBank/DDBJ databases">
        <title>Draft genome of Mucuna pruriens seed.</title>
        <authorList>
            <person name="Nnadi N.E."/>
            <person name="Vos R."/>
            <person name="Hasami M.H."/>
            <person name="Devisetty U.K."/>
            <person name="Aguiy J.C."/>
        </authorList>
    </citation>
    <scope>NUCLEOTIDE SEQUENCE [LARGE SCALE GENOMIC DNA]</scope>
    <source>
        <strain evidence="2">JCA_2017</strain>
    </source>
</reference>
<dbReference type="CDD" id="cd06222">
    <property type="entry name" value="RNase_H_like"/>
    <property type="match status" value="1"/>
</dbReference>
<protein>
    <recommendedName>
        <fullName evidence="1">RNase H type-1 domain-containing protein</fullName>
    </recommendedName>
</protein>
<dbReference type="EMBL" id="QJKJ01015635">
    <property type="protein sequence ID" value="RDX62187.1"/>
    <property type="molecule type" value="Genomic_DNA"/>
</dbReference>
<organism evidence="2 3">
    <name type="scientific">Mucuna pruriens</name>
    <name type="common">Velvet bean</name>
    <name type="synonym">Dolichos pruriens</name>
    <dbReference type="NCBI Taxonomy" id="157652"/>
    <lineage>
        <taxon>Eukaryota</taxon>
        <taxon>Viridiplantae</taxon>
        <taxon>Streptophyta</taxon>
        <taxon>Embryophyta</taxon>
        <taxon>Tracheophyta</taxon>
        <taxon>Spermatophyta</taxon>
        <taxon>Magnoliopsida</taxon>
        <taxon>eudicotyledons</taxon>
        <taxon>Gunneridae</taxon>
        <taxon>Pentapetalae</taxon>
        <taxon>rosids</taxon>
        <taxon>fabids</taxon>
        <taxon>Fabales</taxon>
        <taxon>Fabaceae</taxon>
        <taxon>Papilionoideae</taxon>
        <taxon>50 kb inversion clade</taxon>
        <taxon>NPAAA clade</taxon>
        <taxon>indigoferoid/millettioid clade</taxon>
        <taxon>Phaseoleae</taxon>
        <taxon>Mucuna</taxon>
    </lineage>
</organism>
<dbReference type="Proteomes" id="UP000257109">
    <property type="component" value="Unassembled WGS sequence"/>
</dbReference>
<dbReference type="Pfam" id="PF13456">
    <property type="entry name" value="RVT_3"/>
    <property type="match status" value="1"/>
</dbReference>
<dbReference type="InterPro" id="IPR044730">
    <property type="entry name" value="RNase_H-like_dom_plant"/>
</dbReference>
<dbReference type="GO" id="GO:0003676">
    <property type="term" value="F:nucleic acid binding"/>
    <property type="evidence" value="ECO:0007669"/>
    <property type="project" value="InterPro"/>
</dbReference>
<keyword evidence="3" id="KW-1185">Reference proteome</keyword>
<sequence length="90" mass="9974">MNFSEDTWQLPNMAAGSWLPIDDKMDVRGILRAFNSDWLFGFSLACGPGDAFLAEILALEEGLLKVRHLGYKSIICESDCFALVQTMANS</sequence>
<dbReference type="AlphaFoldDB" id="A0A371E857"/>
<dbReference type="InterPro" id="IPR002156">
    <property type="entry name" value="RNaseH_domain"/>
</dbReference>
<feature type="domain" description="RNase H type-1" evidence="1">
    <location>
        <begin position="26"/>
        <end position="89"/>
    </location>
</feature>
<comment type="caution">
    <text evidence="2">The sequence shown here is derived from an EMBL/GenBank/DDBJ whole genome shotgun (WGS) entry which is preliminary data.</text>
</comment>
<proteinExistence type="predicted"/>
<accession>A0A371E857</accession>
<evidence type="ECO:0000313" key="3">
    <source>
        <dbReference type="Proteomes" id="UP000257109"/>
    </source>
</evidence>
<gene>
    <name evidence="2" type="ORF">CR513_59498</name>
</gene>
<feature type="non-terminal residue" evidence="2">
    <location>
        <position position="1"/>
    </location>
</feature>
<name>A0A371E857_MUCPR</name>
<evidence type="ECO:0000259" key="1">
    <source>
        <dbReference type="Pfam" id="PF13456"/>
    </source>
</evidence>
<evidence type="ECO:0000313" key="2">
    <source>
        <dbReference type="EMBL" id="RDX62187.1"/>
    </source>
</evidence>